<dbReference type="RefSeq" id="XP_002505368.1">
    <property type="nucleotide sequence ID" value="XM_002505322.1"/>
</dbReference>
<feature type="transmembrane region" description="Helical" evidence="2">
    <location>
        <begin position="49"/>
        <end position="71"/>
    </location>
</feature>
<keyword evidence="2" id="KW-1133">Transmembrane helix</keyword>
<evidence type="ECO:0000256" key="1">
    <source>
        <dbReference type="SAM" id="MobiDB-lite"/>
    </source>
</evidence>
<evidence type="ECO:0000256" key="2">
    <source>
        <dbReference type="SAM" id="Phobius"/>
    </source>
</evidence>
<dbReference type="InParanoid" id="C1EF11"/>
<accession>C1EF11</accession>
<protein>
    <submittedName>
        <fullName evidence="3">Uncharacterized protein</fullName>
    </submittedName>
</protein>
<name>C1EF11_MICCC</name>
<evidence type="ECO:0000313" key="3">
    <source>
        <dbReference type="EMBL" id="ACO66626.1"/>
    </source>
</evidence>
<organism evidence="3 4">
    <name type="scientific">Micromonas commoda (strain RCC299 / NOUM17 / CCMP2709)</name>
    <name type="common">Picoplanktonic green alga</name>
    <dbReference type="NCBI Taxonomy" id="296587"/>
    <lineage>
        <taxon>Eukaryota</taxon>
        <taxon>Viridiplantae</taxon>
        <taxon>Chlorophyta</taxon>
        <taxon>Mamiellophyceae</taxon>
        <taxon>Mamiellales</taxon>
        <taxon>Mamiellaceae</taxon>
        <taxon>Micromonas</taxon>
    </lineage>
</organism>
<evidence type="ECO:0000313" key="4">
    <source>
        <dbReference type="Proteomes" id="UP000002009"/>
    </source>
</evidence>
<sequence>MLRTTAHPTLDRRSSRQHLDRVPVLPVHGTVASWGPFARQDTDGVPSRAVVYASGVVLSLFLVACGVMVTASSPYEWGPPQTPALNLGGGTTHGRHLTQWLAPVWYSLPALFDAIYNLGEALTRLGITPEDYRAAAEINARREQLAEDEEEYDEEEYGFSDASVEPVEDDPTDVFDAWGYETYDGRFGDTPFYRSR</sequence>
<dbReference type="GeneID" id="8247497"/>
<feature type="region of interest" description="Disordered" evidence="1">
    <location>
        <begin position="146"/>
        <end position="171"/>
    </location>
</feature>
<dbReference type="EMBL" id="CP001330">
    <property type="protein sequence ID" value="ACO66626.1"/>
    <property type="molecule type" value="Genomic_DNA"/>
</dbReference>
<keyword evidence="2" id="KW-0472">Membrane</keyword>
<keyword evidence="2" id="KW-0812">Transmembrane</keyword>
<reference evidence="3 4" key="1">
    <citation type="journal article" date="2009" name="Science">
        <title>Green evolution and dynamic adaptations revealed by genomes of the marine picoeukaryotes Micromonas.</title>
        <authorList>
            <person name="Worden A.Z."/>
            <person name="Lee J.H."/>
            <person name="Mock T."/>
            <person name="Rouze P."/>
            <person name="Simmons M.P."/>
            <person name="Aerts A.L."/>
            <person name="Allen A.E."/>
            <person name="Cuvelier M.L."/>
            <person name="Derelle E."/>
            <person name="Everett M.V."/>
            <person name="Foulon E."/>
            <person name="Grimwood J."/>
            <person name="Gundlach H."/>
            <person name="Henrissat B."/>
            <person name="Napoli C."/>
            <person name="McDonald S.M."/>
            <person name="Parker M.S."/>
            <person name="Rombauts S."/>
            <person name="Salamov A."/>
            <person name="Von Dassow P."/>
            <person name="Badger J.H."/>
            <person name="Coutinho P.M."/>
            <person name="Demir E."/>
            <person name="Dubchak I."/>
            <person name="Gentemann C."/>
            <person name="Eikrem W."/>
            <person name="Gready J.E."/>
            <person name="John U."/>
            <person name="Lanier W."/>
            <person name="Lindquist E.A."/>
            <person name="Lucas S."/>
            <person name="Mayer K.F."/>
            <person name="Moreau H."/>
            <person name="Not F."/>
            <person name="Otillar R."/>
            <person name="Panaud O."/>
            <person name="Pangilinan J."/>
            <person name="Paulsen I."/>
            <person name="Piegu B."/>
            <person name="Poliakov A."/>
            <person name="Robbens S."/>
            <person name="Schmutz J."/>
            <person name="Toulza E."/>
            <person name="Wyss T."/>
            <person name="Zelensky A."/>
            <person name="Zhou K."/>
            <person name="Armbrust E.V."/>
            <person name="Bhattacharya D."/>
            <person name="Goodenough U.W."/>
            <person name="Van de Peer Y."/>
            <person name="Grigoriev I.V."/>
        </authorList>
    </citation>
    <scope>NUCLEOTIDE SEQUENCE [LARGE SCALE GENOMIC DNA]</scope>
    <source>
        <strain evidence="4">RCC299 / NOUM17</strain>
    </source>
</reference>
<proteinExistence type="predicted"/>
<feature type="compositionally biased region" description="Acidic residues" evidence="1">
    <location>
        <begin position="146"/>
        <end position="158"/>
    </location>
</feature>
<keyword evidence="4" id="KW-1185">Reference proteome</keyword>
<dbReference type="AlphaFoldDB" id="C1EF11"/>
<dbReference type="KEGG" id="mis:MICPUN_62814"/>
<gene>
    <name evidence="3" type="ORF">MICPUN_62814</name>
</gene>
<dbReference type="Proteomes" id="UP000002009">
    <property type="component" value="Chromosome 11"/>
</dbReference>
<dbReference type="OMA" id="ASSPYEW"/>